<dbReference type="Pfam" id="PF01757">
    <property type="entry name" value="Acyl_transf_3"/>
    <property type="match status" value="1"/>
</dbReference>
<gene>
    <name evidence="3" type="ORF">E5A73_11725</name>
</gene>
<feature type="transmembrane region" description="Helical" evidence="1">
    <location>
        <begin position="207"/>
        <end position="226"/>
    </location>
</feature>
<dbReference type="AlphaFoldDB" id="A0A4S1XC40"/>
<evidence type="ECO:0000259" key="2">
    <source>
        <dbReference type="Pfam" id="PF01757"/>
    </source>
</evidence>
<dbReference type="EMBL" id="SRXT01000004">
    <property type="protein sequence ID" value="TGX53498.1"/>
    <property type="molecule type" value="Genomic_DNA"/>
</dbReference>
<feature type="transmembrane region" description="Helical" evidence="1">
    <location>
        <begin position="257"/>
        <end position="279"/>
    </location>
</feature>
<evidence type="ECO:0000313" key="3">
    <source>
        <dbReference type="EMBL" id="TGX53498.1"/>
    </source>
</evidence>
<reference evidence="3 4" key="1">
    <citation type="submission" date="2019-04" db="EMBL/GenBank/DDBJ databases">
        <title>Sphingomonas psychrotolerans sp. nov., isolated from soil in the Tianshan Mountains, Xinjiang, China.</title>
        <authorList>
            <person name="Luo Y."/>
            <person name="Sheng H."/>
        </authorList>
    </citation>
    <scope>NUCLEOTIDE SEQUENCE [LARGE SCALE GENOMIC DNA]</scope>
    <source>
        <strain evidence="3 4">ZFGT-11</strain>
    </source>
</reference>
<dbReference type="InterPro" id="IPR002656">
    <property type="entry name" value="Acyl_transf_3_dom"/>
</dbReference>
<dbReference type="GO" id="GO:0016747">
    <property type="term" value="F:acyltransferase activity, transferring groups other than amino-acyl groups"/>
    <property type="evidence" value="ECO:0007669"/>
    <property type="project" value="InterPro"/>
</dbReference>
<keyword evidence="1" id="KW-0812">Transmembrane</keyword>
<keyword evidence="1" id="KW-0472">Membrane</keyword>
<name>A0A4S1XC40_9SPHN</name>
<proteinExistence type="predicted"/>
<evidence type="ECO:0000256" key="1">
    <source>
        <dbReference type="SAM" id="Phobius"/>
    </source>
</evidence>
<feature type="transmembrane region" description="Helical" evidence="1">
    <location>
        <begin position="232"/>
        <end position="250"/>
    </location>
</feature>
<feature type="transmembrane region" description="Helical" evidence="1">
    <location>
        <begin position="40"/>
        <end position="59"/>
    </location>
</feature>
<feature type="transmembrane region" description="Helical" evidence="1">
    <location>
        <begin position="71"/>
        <end position="92"/>
    </location>
</feature>
<evidence type="ECO:0000313" key="4">
    <source>
        <dbReference type="Proteomes" id="UP000306147"/>
    </source>
</evidence>
<dbReference type="RefSeq" id="WP_135964004.1">
    <property type="nucleotide sequence ID" value="NZ_SRXT01000004.1"/>
</dbReference>
<sequence>MKHFARMSVETETVLRALAIAAIVFNHAHPVQNETGFGMGGGLTFLILLSGFNLARYSFHGATSQAFRRSCLMLAWRVAWPTLLIVLLDWLVTGHEPAPGYLLFYSNWFTWHHPELLQIWYPQVLIGLLLLFWLIFHIEPLARLVHARPFEAFLVAFVAALAIRAIAPEWLEPAESRGRLLHFYAWNFLLGMLAYSALHAGSGKWPIVRRLAVVACAAAGALVAFGPAKSDFWWLCAATAIWVTVPRMSLPRPIGQAVRVISQAAFTVFLLHLFFLYLWRHALLPDQPIPQFLFALGGSVAAWVVMTAFSRAFRAERSASSASNSSSGLQEAVA</sequence>
<feature type="transmembrane region" description="Helical" evidence="1">
    <location>
        <begin position="291"/>
        <end position="309"/>
    </location>
</feature>
<dbReference type="OrthoDB" id="7592474at2"/>
<accession>A0A4S1XC40</accession>
<comment type="caution">
    <text evidence="3">The sequence shown here is derived from an EMBL/GenBank/DDBJ whole genome shotgun (WGS) entry which is preliminary data.</text>
</comment>
<keyword evidence="4" id="KW-1185">Reference proteome</keyword>
<keyword evidence="1" id="KW-1133">Transmembrane helix</keyword>
<dbReference type="Proteomes" id="UP000306147">
    <property type="component" value="Unassembled WGS sequence"/>
</dbReference>
<feature type="transmembrane region" description="Helical" evidence="1">
    <location>
        <begin position="183"/>
        <end position="200"/>
    </location>
</feature>
<feature type="domain" description="Acyltransferase 3" evidence="2">
    <location>
        <begin position="14"/>
        <end position="307"/>
    </location>
</feature>
<protein>
    <recommendedName>
        <fullName evidence="2">Acyltransferase 3 domain-containing protein</fullName>
    </recommendedName>
</protein>
<feature type="transmembrane region" description="Helical" evidence="1">
    <location>
        <begin position="119"/>
        <end position="138"/>
    </location>
</feature>
<feature type="transmembrane region" description="Helical" evidence="1">
    <location>
        <begin position="150"/>
        <end position="171"/>
    </location>
</feature>
<organism evidence="3 4">
    <name type="scientific">Sphingomonas gei</name>
    <dbReference type="NCBI Taxonomy" id="1395960"/>
    <lineage>
        <taxon>Bacteria</taxon>
        <taxon>Pseudomonadati</taxon>
        <taxon>Pseudomonadota</taxon>
        <taxon>Alphaproteobacteria</taxon>
        <taxon>Sphingomonadales</taxon>
        <taxon>Sphingomonadaceae</taxon>
        <taxon>Sphingomonas</taxon>
    </lineage>
</organism>